<name>A0A5E4M505_9HEMI</name>
<gene>
    <name evidence="1" type="ORF">CINCED_3A007538</name>
</gene>
<keyword evidence="2" id="KW-1185">Reference proteome</keyword>
<proteinExistence type="predicted"/>
<dbReference type="Proteomes" id="UP000325440">
    <property type="component" value="Unassembled WGS sequence"/>
</dbReference>
<organism evidence="1 2">
    <name type="scientific">Cinara cedri</name>
    <dbReference type="NCBI Taxonomy" id="506608"/>
    <lineage>
        <taxon>Eukaryota</taxon>
        <taxon>Metazoa</taxon>
        <taxon>Ecdysozoa</taxon>
        <taxon>Arthropoda</taxon>
        <taxon>Hexapoda</taxon>
        <taxon>Insecta</taxon>
        <taxon>Pterygota</taxon>
        <taxon>Neoptera</taxon>
        <taxon>Paraneoptera</taxon>
        <taxon>Hemiptera</taxon>
        <taxon>Sternorrhyncha</taxon>
        <taxon>Aphidomorpha</taxon>
        <taxon>Aphidoidea</taxon>
        <taxon>Aphididae</taxon>
        <taxon>Lachninae</taxon>
        <taxon>Cinara</taxon>
    </lineage>
</organism>
<dbReference type="EMBL" id="CABPRJ010000020">
    <property type="protein sequence ID" value="VVC25783.1"/>
    <property type="molecule type" value="Genomic_DNA"/>
</dbReference>
<protein>
    <submittedName>
        <fullName evidence="1">Uncharacterized protein</fullName>
    </submittedName>
</protein>
<accession>A0A5E4M505</accession>
<sequence>MGSCKSCVTDTEREIKTEKSRPSVKVLIDNHRSFQDKRLNTHVAKFNVKNKSLVIAYENLNTSYNDCCRNMEGDTQRIDKIKNFINLGKIDHVLDNQLSVLQSELTEVKKVKRTLNTRTRH</sequence>
<dbReference type="AlphaFoldDB" id="A0A5E4M505"/>
<evidence type="ECO:0000313" key="1">
    <source>
        <dbReference type="EMBL" id="VVC25783.1"/>
    </source>
</evidence>
<reference evidence="1 2" key="1">
    <citation type="submission" date="2019-08" db="EMBL/GenBank/DDBJ databases">
        <authorList>
            <person name="Alioto T."/>
            <person name="Alioto T."/>
            <person name="Gomez Garrido J."/>
        </authorList>
    </citation>
    <scope>NUCLEOTIDE SEQUENCE [LARGE SCALE GENOMIC DNA]</scope>
</reference>
<evidence type="ECO:0000313" key="2">
    <source>
        <dbReference type="Proteomes" id="UP000325440"/>
    </source>
</evidence>